<dbReference type="EMBL" id="KE384721">
    <property type="protein sequence ID" value="KJK83542.1"/>
    <property type="molecule type" value="Genomic_DNA"/>
</dbReference>
<gene>
    <name evidence="4" type="ORF">H634G_01671</name>
</gene>
<organism evidence="4 5">
    <name type="scientific">Metarhizium anisopliae BRIP 53293</name>
    <dbReference type="NCBI Taxonomy" id="1291518"/>
    <lineage>
        <taxon>Eukaryota</taxon>
        <taxon>Fungi</taxon>
        <taxon>Dikarya</taxon>
        <taxon>Ascomycota</taxon>
        <taxon>Pezizomycotina</taxon>
        <taxon>Sordariomycetes</taxon>
        <taxon>Hypocreomycetidae</taxon>
        <taxon>Hypocreales</taxon>
        <taxon>Clavicipitaceae</taxon>
        <taxon>Metarhizium</taxon>
    </lineage>
</organism>
<dbReference type="GO" id="GO:0008270">
    <property type="term" value="F:zinc ion binding"/>
    <property type="evidence" value="ECO:0007669"/>
    <property type="project" value="InterPro"/>
</dbReference>
<feature type="compositionally biased region" description="Low complexity" evidence="2">
    <location>
        <begin position="699"/>
        <end position="717"/>
    </location>
</feature>
<dbReference type="Proteomes" id="UP000054544">
    <property type="component" value="Unassembled WGS sequence"/>
</dbReference>
<feature type="compositionally biased region" description="Polar residues" evidence="2">
    <location>
        <begin position="582"/>
        <end position="603"/>
    </location>
</feature>
<keyword evidence="1" id="KW-0539">Nucleus</keyword>
<evidence type="ECO:0000313" key="4">
    <source>
        <dbReference type="EMBL" id="KJK83542.1"/>
    </source>
</evidence>
<dbReference type="Pfam" id="PF00172">
    <property type="entry name" value="Zn_clus"/>
    <property type="match status" value="1"/>
</dbReference>
<dbReference type="GO" id="GO:0000981">
    <property type="term" value="F:DNA-binding transcription factor activity, RNA polymerase II-specific"/>
    <property type="evidence" value="ECO:0007669"/>
    <property type="project" value="InterPro"/>
</dbReference>
<feature type="domain" description="Zn(2)-C6 fungal-type" evidence="3">
    <location>
        <begin position="63"/>
        <end position="93"/>
    </location>
</feature>
<evidence type="ECO:0000259" key="3">
    <source>
        <dbReference type="PROSITE" id="PS50048"/>
    </source>
</evidence>
<dbReference type="InterPro" id="IPR052973">
    <property type="entry name" value="Fungal_sec-metab_reg_TF"/>
</dbReference>
<evidence type="ECO:0000256" key="1">
    <source>
        <dbReference type="ARBA" id="ARBA00023242"/>
    </source>
</evidence>
<dbReference type="Gene3D" id="4.10.240.10">
    <property type="entry name" value="Zn(2)-C6 fungal-type DNA-binding domain"/>
    <property type="match status" value="1"/>
</dbReference>
<feature type="region of interest" description="Disordered" evidence="2">
    <location>
        <begin position="690"/>
        <end position="717"/>
    </location>
</feature>
<name>A0A0D9PBA6_METAN</name>
<keyword evidence="5" id="KW-1185">Reference proteome</keyword>
<evidence type="ECO:0000313" key="5">
    <source>
        <dbReference type="Proteomes" id="UP000054544"/>
    </source>
</evidence>
<dbReference type="PROSITE" id="PS50048">
    <property type="entry name" value="ZN2_CY6_FUNGAL_2"/>
    <property type="match status" value="1"/>
</dbReference>
<dbReference type="InterPro" id="IPR001138">
    <property type="entry name" value="Zn2Cys6_DnaBD"/>
</dbReference>
<dbReference type="SUPFAM" id="SSF57701">
    <property type="entry name" value="Zn2/Cys6 DNA-binding domain"/>
    <property type="match status" value="1"/>
</dbReference>
<feature type="compositionally biased region" description="Polar residues" evidence="2">
    <location>
        <begin position="612"/>
        <end position="629"/>
    </location>
</feature>
<dbReference type="InterPro" id="IPR036864">
    <property type="entry name" value="Zn2-C6_fun-type_DNA-bd_sf"/>
</dbReference>
<evidence type="ECO:0000256" key="2">
    <source>
        <dbReference type="SAM" id="MobiDB-lite"/>
    </source>
</evidence>
<dbReference type="PANTHER" id="PTHR35392:SF2">
    <property type="entry name" value="ZN(II)2CYS6 TRANSCRIPTION FACTOR (EUROFUNG)"/>
    <property type="match status" value="1"/>
</dbReference>
<dbReference type="PANTHER" id="PTHR35392">
    <property type="entry name" value="ZN(II)2CYS6 TRANSCRIPTION FACTOR (EUROFUNG)-RELATED-RELATED"/>
    <property type="match status" value="1"/>
</dbReference>
<accession>A0A0D9PBA6</accession>
<proteinExistence type="predicted"/>
<dbReference type="CDD" id="cd00067">
    <property type="entry name" value="GAL4"/>
    <property type="match status" value="1"/>
</dbReference>
<protein>
    <recommendedName>
        <fullName evidence="3">Zn(2)-C6 fungal-type domain-containing protein</fullName>
    </recommendedName>
</protein>
<dbReference type="SMART" id="SM00066">
    <property type="entry name" value="GAL4"/>
    <property type="match status" value="2"/>
</dbReference>
<reference evidence="5" key="1">
    <citation type="journal article" date="2014" name="BMC Genomics">
        <title>The genome sequence of the biocontrol fungus Metarhizium anisopliae and comparative genomics of Metarhizium species.</title>
        <authorList>
            <person name="Pattemore J.A."/>
            <person name="Hane J.K."/>
            <person name="Williams A.H."/>
            <person name="Wilson B.A."/>
            <person name="Stodart B.J."/>
            <person name="Ash G.J."/>
        </authorList>
    </citation>
    <scope>NUCLEOTIDE SEQUENCE [LARGE SCALE GENOMIC DNA]</scope>
    <source>
        <strain evidence="5">BRIP 53293</strain>
    </source>
</reference>
<dbReference type="PROSITE" id="PS00463">
    <property type="entry name" value="ZN2_CY6_FUNGAL_1"/>
    <property type="match status" value="1"/>
</dbReference>
<dbReference type="STRING" id="1291518.A0A0D9PBA6"/>
<sequence length="1175" mass="129923">MYASSDPKPHAQQTVWLADTSTALTTAVPVAKRQKSLANEKGSIEAAPDKQRKRKWSPKAKTGCTTCRKRRVKCDELKPSCRVCVSGGRKCEWYLRPVQLPELPISLLASQPSHTVSPPGIQPSEPERYMFDLLRKRTVKHVSGIFEQSFWSVNMLRAAQVYPAVWHACLSFAAVHKITTAFQSDAFSDQSKSTYAFALKQYNSSIRYLLRMMPHATPTLEDQEMVLLVCLLFTGLSSLQRDTSQAVAHSSNGIQLFYRWRYWDQASPSGQRANCILPSGAVVSLITHMEASFRNRALTVSPWRGMHIHQGCLGTNLPTKAFDSAEEAFSDLAPMLTGIVEIMQHIGLESEETQPHPSRDGRSLFRPRFAAWRAKFDLLHQSGKLQPSDSGIMLLLKAVSIGVDVFLQVDFNNLEASFDKFHSSFECLIALMEELFTEDAKRCGDQASNFSELSFSLSACGLLTLVATNCRDGKLRRQAIALLRRFPRCGTTWDPRVSIRVAETIMELEEQGCHPGNEDMNCACIPGDVICADHRVALWSVELLTYQDARILMRTVQDISPSALPQGWSALETLAEASRQVDLNENSRGNKPSTAQPQANGVQNAERFELQEQYTLDNPPTNYETTRAQATGKKGTAAFQTPPPTATELSPEERLQALLPASESSPDAANLSVAVAAAARLNPSFLDPQLVNGDATPTSPSVADSAGAAAADSTPTTAVDTAAIQPWGEMTYLTVTSPAPILTDNPPVAPLPLIRGGVRMDTSAGVLNGRSRNFRSKFTAARRQEVKEVRKVGACIRCRILRKICSKGTPCDTCRKVLSPRVWMTGCVRSRLHEQLDLYSAGVQVVLSQNRINMLKEQLNLVNNGAVVEVSHFAETDKNIVLAAAAAVIEPIQQEGVTPEAQESLHQVIMIDQDKDDVPGKVESYVRDVLDLFIEREPSKFMRVTLETAKSQLAIKTDEPLKKALELWGLVESIDRERQWSIAEKPSADSEHGRPIKEAENESDADIYTMMCMQLNAAAERKANSTSKALLNLMDRQLADSKTKVGFNIYLAALIFLNCVEKSTWAFKAWEQDHLRPGWPLERDPSVFTQQGGNLAGLIKMLLGIRKALPQTCRGADGKLATQDQDAVVVKYFQDLDMEYDTIEARQRGSQFSPADSRSLELMFCSHLLLPNAPA</sequence>
<feature type="region of interest" description="Disordered" evidence="2">
    <location>
        <begin position="582"/>
        <end position="649"/>
    </location>
</feature>
<feature type="region of interest" description="Disordered" evidence="2">
    <location>
        <begin position="34"/>
        <end position="58"/>
    </location>
</feature>
<dbReference type="OrthoDB" id="5417895at2759"/>
<dbReference type="AlphaFoldDB" id="A0A0D9PBA6"/>